<dbReference type="PANTHER" id="PTHR10277">
    <property type="entry name" value="HOMOCITRATE SYNTHASE-RELATED"/>
    <property type="match status" value="1"/>
</dbReference>
<sequence>MEIARQLEKLGVDVIEAGFPATSPGDFEAVRRITQEVSVPVIAALARALPFDIKQAGEALKKAKKGRVHTFIGTSPIHMKYQLNKSPQQVLQLARKAVKLAREYTSKVEFSPMDATRSDFVFLCEVIESGIKGKSMRARIRRVSRRL</sequence>
<dbReference type="SUPFAM" id="SSF51569">
    <property type="entry name" value="Aldolase"/>
    <property type="match status" value="1"/>
</dbReference>
<reference evidence="2" key="1">
    <citation type="journal article" date="2014" name="Front. Microbiol.">
        <title>High frequency of phylogenetically diverse reductive dehalogenase-homologous genes in deep subseafloor sedimentary metagenomes.</title>
        <authorList>
            <person name="Kawai M."/>
            <person name="Futagami T."/>
            <person name="Toyoda A."/>
            <person name="Takaki Y."/>
            <person name="Nishi S."/>
            <person name="Hori S."/>
            <person name="Arai W."/>
            <person name="Tsubouchi T."/>
            <person name="Morono Y."/>
            <person name="Uchiyama I."/>
            <person name="Ito T."/>
            <person name="Fujiyama A."/>
            <person name="Inagaki F."/>
            <person name="Takami H."/>
        </authorList>
    </citation>
    <scope>NUCLEOTIDE SEQUENCE</scope>
    <source>
        <strain evidence="2">Expedition CK06-06</strain>
    </source>
</reference>
<dbReference type="Gene3D" id="3.20.20.70">
    <property type="entry name" value="Aldolase class I"/>
    <property type="match status" value="1"/>
</dbReference>
<evidence type="ECO:0000313" key="2">
    <source>
        <dbReference type="EMBL" id="GAG84341.1"/>
    </source>
</evidence>
<gene>
    <name evidence="2" type="ORF">S01H4_24275</name>
</gene>
<dbReference type="GO" id="GO:0009098">
    <property type="term" value="P:L-leucine biosynthetic process"/>
    <property type="evidence" value="ECO:0007669"/>
    <property type="project" value="TreeGrafter"/>
</dbReference>
<dbReference type="InterPro" id="IPR000891">
    <property type="entry name" value="PYR_CT"/>
</dbReference>
<dbReference type="GO" id="GO:0003852">
    <property type="term" value="F:2-isopropylmalate synthase activity"/>
    <property type="evidence" value="ECO:0007669"/>
    <property type="project" value="TreeGrafter"/>
</dbReference>
<dbReference type="PANTHER" id="PTHR10277:SF9">
    <property type="entry name" value="2-ISOPROPYLMALATE SYNTHASE 1, CHLOROPLASTIC-RELATED"/>
    <property type="match status" value="1"/>
</dbReference>
<accession>X1CJD7</accession>
<organism evidence="2">
    <name type="scientific">marine sediment metagenome</name>
    <dbReference type="NCBI Taxonomy" id="412755"/>
    <lineage>
        <taxon>unclassified sequences</taxon>
        <taxon>metagenomes</taxon>
        <taxon>ecological metagenomes</taxon>
    </lineage>
</organism>
<dbReference type="InterPro" id="IPR050073">
    <property type="entry name" value="2-IPM_HCS-like"/>
</dbReference>
<feature type="domain" description="Pyruvate carboxyltransferase" evidence="1">
    <location>
        <begin position="2"/>
        <end position="131"/>
    </location>
</feature>
<dbReference type="InterPro" id="IPR013785">
    <property type="entry name" value="Aldolase_TIM"/>
</dbReference>
<proteinExistence type="predicted"/>
<dbReference type="EMBL" id="BART01011381">
    <property type="protein sequence ID" value="GAG84341.1"/>
    <property type="molecule type" value="Genomic_DNA"/>
</dbReference>
<protein>
    <recommendedName>
        <fullName evidence="1">Pyruvate carboxyltransferase domain-containing protein</fullName>
    </recommendedName>
</protein>
<name>X1CJD7_9ZZZZ</name>
<comment type="caution">
    <text evidence="2">The sequence shown here is derived from an EMBL/GenBank/DDBJ whole genome shotgun (WGS) entry which is preliminary data.</text>
</comment>
<dbReference type="AlphaFoldDB" id="X1CJD7"/>
<dbReference type="Pfam" id="PF00682">
    <property type="entry name" value="HMGL-like"/>
    <property type="match status" value="1"/>
</dbReference>
<evidence type="ECO:0000259" key="1">
    <source>
        <dbReference type="Pfam" id="PF00682"/>
    </source>
</evidence>